<evidence type="ECO:0000259" key="1">
    <source>
        <dbReference type="PROSITE" id="PS51203"/>
    </source>
</evidence>
<protein>
    <recommendedName>
        <fullName evidence="1">CS domain-containing protein</fullName>
    </recommendedName>
</protein>
<evidence type="ECO:0000313" key="2">
    <source>
        <dbReference type="EMBL" id="EER19044.1"/>
    </source>
</evidence>
<evidence type="ECO:0000313" key="3">
    <source>
        <dbReference type="Proteomes" id="UP000007800"/>
    </source>
</evidence>
<dbReference type="EMBL" id="GG671291">
    <property type="protein sequence ID" value="EER19044.1"/>
    <property type="molecule type" value="Genomic_DNA"/>
</dbReference>
<sequence>RTVKQYSWFDVEEKVKVYTEDPQLLAALEDDSVEVHSKFTATGFDLWADAADGWRVILSIPTLNAEIVPEGCKHKVSRGKRVSVTLRKKNLHRTWYNLKSTSD</sequence>
<feature type="domain" description="CS" evidence="1">
    <location>
        <begin position="1"/>
        <end position="99"/>
    </location>
</feature>
<name>C5K8Z9_PERM5</name>
<organism evidence="3">
    <name type="scientific">Perkinsus marinus (strain ATCC 50983 / TXsc)</name>
    <dbReference type="NCBI Taxonomy" id="423536"/>
    <lineage>
        <taxon>Eukaryota</taxon>
        <taxon>Sar</taxon>
        <taxon>Alveolata</taxon>
        <taxon>Perkinsozoa</taxon>
        <taxon>Perkinsea</taxon>
        <taxon>Perkinsida</taxon>
        <taxon>Perkinsidae</taxon>
        <taxon>Perkinsus</taxon>
    </lineage>
</organism>
<dbReference type="AlphaFoldDB" id="C5K8Z9"/>
<keyword evidence="3" id="KW-1185">Reference proteome</keyword>
<dbReference type="InParanoid" id="C5K8Z9"/>
<dbReference type="InterPro" id="IPR008978">
    <property type="entry name" value="HSP20-like_chaperone"/>
</dbReference>
<dbReference type="SUPFAM" id="SSF49764">
    <property type="entry name" value="HSP20-like chaperones"/>
    <property type="match status" value="1"/>
</dbReference>
<reference evidence="2 3" key="1">
    <citation type="submission" date="2008-07" db="EMBL/GenBank/DDBJ databases">
        <authorList>
            <person name="El-Sayed N."/>
            <person name="Caler E."/>
            <person name="Inman J."/>
            <person name="Amedeo P."/>
            <person name="Hass B."/>
            <person name="Wortman J."/>
        </authorList>
    </citation>
    <scope>NUCLEOTIDE SEQUENCE [LARGE SCALE GENOMIC DNA]</scope>
    <source>
        <strain evidence="3">ATCC 50983 / TXsc</strain>
    </source>
</reference>
<dbReference type="Gene3D" id="2.60.40.790">
    <property type="match status" value="1"/>
</dbReference>
<gene>
    <name evidence="2" type="ORF">Pmar_PMAR017982</name>
</gene>
<dbReference type="RefSeq" id="XP_002787248.1">
    <property type="nucleotide sequence ID" value="XM_002787202.1"/>
</dbReference>
<dbReference type="GeneID" id="9039235"/>
<accession>C5K8Z9</accession>
<dbReference type="OrthoDB" id="164025at2759"/>
<proteinExistence type="predicted"/>
<dbReference type="Proteomes" id="UP000007800">
    <property type="component" value="Unassembled WGS sequence"/>
</dbReference>
<feature type="non-terminal residue" evidence="2">
    <location>
        <position position="1"/>
    </location>
</feature>
<dbReference type="PROSITE" id="PS51203">
    <property type="entry name" value="CS"/>
    <property type="match status" value="1"/>
</dbReference>
<dbReference type="InterPro" id="IPR007052">
    <property type="entry name" value="CS_dom"/>
</dbReference>